<evidence type="ECO:0000313" key="2">
    <source>
        <dbReference type="Proteomes" id="UP000241360"/>
    </source>
</evidence>
<proteinExistence type="predicted"/>
<dbReference type="EMBL" id="MG757154">
    <property type="protein sequence ID" value="AVD99475.1"/>
    <property type="molecule type" value="Genomic_DNA"/>
</dbReference>
<reference evidence="2" key="1">
    <citation type="submission" date="2018-01" db="EMBL/GenBank/DDBJ databases">
        <authorList>
            <person name="Wardenburg K.E."/>
            <person name="Rana S."/>
            <person name="Felix E."/>
            <person name="Puentes R.J."/>
            <person name="Shaffer C.D."/>
            <person name="Weston-Hafer K.A."/>
            <person name="Russell D.A."/>
            <person name="Pope W.H."/>
            <person name="Jacobs-Sera D."/>
            <person name="Hendrix R.W."/>
            <person name="Hatfull G.F."/>
        </authorList>
    </citation>
    <scope>NUCLEOTIDE SEQUENCE [LARGE SCALE GENOMIC DNA]</scope>
</reference>
<name>A0A2L1IWE1_9CAUD</name>
<accession>A0A2L1IWE1</accession>
<sequence length="63" mass="7314">MEGSKSEEFAEVLDRNGNVIHRDYELDAFEWVLEHPLDSHMVKLEGDAEPISIDQWSVELDEL</sequence>
<keyword evidence="2" id="KW-1185">Reference proteome</keyword>
<protein>
    <submittedName>
        <fullName evidence="1">Uncharacterized protein</fullName>
    </submittedName>
</protein>
<gene>
    <name evidence="1" type="ORF">SEA_BING_53</name>
</gene>
<evidence type="ECO:0000313" key="1">
    <source>
        <dbReference type="EMBL" id="AVD99475.1"/>
    </source>
</evidence>
<organism evidence="1 2">
    <name type="scientific">Streptomyces phage Bing</name>
    <dbReference type="NCBI Taxonomy" id="2079427"/>
    <lineage>
        <taxon>Viruses</taxon>
        <taxon>Duplodnaviria</taxon>
        <taxon>Heunggongvirae</taxon>
        <taxon>Uroviricota</taxon>
        <taxon>Caudoviricetes</taxon>
        <taxon>Bingvirus</taxon>
        <taxon>Bingvirus bing</taxon>
    </lineage>
</organism>
<dbReference type="Proteomes" id="UP000241360">
    <property type="component" value="Segment"/>
</dbReference>